<evidence type="ECO:0000256" key="1">
    <source>
        <dbReference type="ARBA" id="ARBA00004571"/>
    </source>
</evidence>
<dbReference type="InterPro" id="IPR039426">
    <property type="entry name" value="TonB-dep_rcpt-like"/>
</dbReference>
<evidence type="ECO:0000313" key="11">
    <source>
        <dbReference type="Proteomes" id="UP000199116"/>
    </source>
</evidence>
<dbReference type="PROSITE" id="PS52016">
    <property type="entry name" value="TONB_DEPENDENT_REC_3"/>
    <property type="match status" value="1"/>
</dbReference>
<evidence type="ECO:0000256" key="8">
    <source>
        <dbReference type="SAM" id="SignalP"/>
    </source>
</evidence>
<dbReference type="Pfam" id="PF07715">
    <property type="entry name" value="Plug"/>
    <property type="match status" value="1"/>
</dbReference>
<evidence type="ECO:0000256" key="2">
    <source>
        <dbReference type="ARBA" id="ARBA00022448"/>
    </source>
</evidence>
<dbReference type="Gene3D" id="2.60.40.1120">
    <property type="entry name" value="Carboxypeptidase-like, regulatory domain"/>
    <property type="match status" value="1"/>
</dbReference>
<organism evidence="10 11">
    <name type="scientific">Salegentibacter agarivorans</name>
    <dbReference type="NCBI Taxonomy" id="345907"/>
    <lineage>
        <taxon>Bacteria</taxon>
        <taxon>Pseudomonadati</taxon>
        <taxon>Bacteroidota</taxon>
        <taxon>Flavobacteriia</taxon>
        <taxon>Flavobacteriales</taxon>
        <taxon>Flavobacteriaceae</taxon>
        <taxon>Salegentibacter</taxon>
    </lineage>
</organism>
<keyword evidence="2 7" id="KW-0813">Transport</keyword>
<dbReference type="NCBIfam" id="TIGR04056">
    <property type="entry name" value="OMP_RagA_SusC"/>
    <property type="match status" value="1"/>
</dbReference>
<dbReference type="EMBL" id="FOOH01000008">
    <property type="protein sequence ID" value="SFF77283.1"/>
    <property type="molecule type" value="Genomic_DNA"/>
</dbReference>
<keyword evidence="4 7" id="KW-0812">Transmembrane</keyword>
<comment type="similarity">
    <text evidence="7">Belongs to the TonB-dependent receptor family.</text>
</comment>
<dbReference type="InterPro" id="IPR036942">
    <property type="entry name" value="Beta-barrel_TonB_sf"/>
</dbReference>
<dbReference type="SUPFAM" id="SSF49464">
    <property type="entry name" value="Carboxypeptidase regulatory domain-like"/>
    <property type="match status" value="1"/>
</dbReference>
<keyword evidence="5 7" id="KW-0472">Membrane</keyword>
<feature type="chain" id="PRO_5011704516" evidence="8">
    <location>
        <begin position="30"/>
        <end position="1000"/>
    </location>
</feature>
<feature type="domain" description="TonB-dependent receptor plug" evidence="9">
    <location>
        <begin position="132"/>
        <end position="255"/>
    </location>
</feature>
<name>A0A1I2LE38_9FLAO</name>
<dbReference type="SUPFAM" id="SSF56935">
    <property type="entry name" value="Porins"/>
    <property type="match status" value="1"/>
</dbReference>
<dbReference type="Gene3D" id="2.170.130.10">
    <property type="entry name" value="TonB-dependent receptor, plug domain"/>
    <property type="match status" value="1"/>
</dbReference>
<dbReference type="GO" id="GO:0009279">
    <property type="term" value="C:cell outer membrane"/>
    <property type="evidence" value="ECO:0007669"/>
    <property type="project" value="UniProtKB-SubCell"/>
</dbReference>
<dbReference type="Gene3D" id="2.40.170.20">
    <property type="entry name" value="TonB-dependent receptor, beta-barrel domain"/>
    <property type="match status" value="1"/>
</dbReference>
<dbReference type="Proteomes" id="UP000199116">
    <property type="component" value="Unassembled WGS sequence"/>
</dbReference>
<comment type="subcellular location">
    <subcellularLocation>
        <location evidence="1 7">Cell outer membrane</location>
        <topology evidence="1 7">Multi-pass membrane protein</topology>
    </subcellularLocation>
</comment>
<evidence type="ECO:0000313" key="10">
    <source>
        <dbReference type="EMBL" id="SFF77283.1"/>
    </source>
</evidence>
<dbReference type="Pfam" id="PF13715">
    <property type="entry name" value="CarbopepD_reg_2"/>
    <property type="match status" value="1"/>
</dbReference>
<proteinExistence type="inferred from homology"/>
<dbReference type="InterPro" id="IPR023997">
    <property type="entry name" value="TonB-dep_OMP_SusC/RagA_CS"/>
</dbReference>
<keyword evidence="8" id="KW-0732">Signal</keyword>
<feature type="signal peptide" evidence="8">
    <location>
        <begin position="1"/>
        <end position="29"/>
    </location>
</feature>
<gene>
    <name evidence="10" type="ORF">SAMN04488033_10896</name>
</gene>
<evidence type="ECO:0000259" key="9">
    <source>
        <dbReference type="Pfam" id="PF07715"/>
    </source>
</evidence>
<evidence type="ECO:0000256" key="4">
    <source>
        <dbReference type="ARBA" id="ARBA00022692"/>
    </source>
</evidence>
<dbReference type="InterPro" id="IPR023996">
    <property type="entry name" value="TonB-dep_OMP_SusC/RagA"/>
</dbReference>
<keyword evidence="11" id="KW-1185">Reference proteome</keyword>
<dbReference type="InterPro" id="IPR012910">
    <property type="entry name" value="Plug_dom"/>
</dbReference>
<dbReference type="NCBIfam" id="TIGR04057">
    <property type="entry name" value="SusC_RagA_signa"/>
    <property type="match status" value="1"/>
</dbReference>
<sequence>MKNNYSRLKWVALIILGGILMFLSMVATAATTPPPFLQQQEVSGIVKDQNGLPIPGVTIALKNTNRGTVTNLDGEYNITAPANGVLVFSFIGYTTVEIEIDGRKEINIQLEEDIAALGEVQINAGYYNTTDRERTGSISRVTSEDIEQQPVVSPLEALQGRMAGVEVEQPNGVRGAASSIRIRGRNSLRLGGDQPLFIIDGVPINANSINSISPFTQNSGMDPLSTLNLSNIESIEVLKDADATAIYGSRGANGVVLISTKRNKGGDTQMEAKLYTGFSKVSNRMDLMNTAEYLEVRRTAFENDGATTNEYNGRDLLRWDQNQETDWQEELLGGTSPITDLNLAVSGGNEQTSFRLGGSYRKEGSVFPGTFEYNKVTANLSLHHRSKDNKFALDLSANYGVDNNELFFGSDFVRMAVTLPPNAPELYNEDGTLNWAENSWINPLNGLFKPQNIETNSLLSNLSLKYNFGKGLEFKTNFGYSNLQSGEVTKNLINAFNPVTWGYISLFSYHTDTRRNSWIIEPQISYNKQFGDFNINAITGLTFQENQNNFLTMDGTGYGDDSLVGNLSAADEVRATSDQEINYRYAAIFGRLGLDWKDKYYLNITGRKDGSSRFGPNKRIANFGAVGAAWIFSEEAFIQRNLPILSFGKLRGSYGTTGSDQIPDYGFMDTYEATDGPGGLYPTKLYNPNFSWEINKKLEAALQLGLLDDRINLEINWYRNRSSNQLTGYPLPAITGFSSVQANLPATIENSGWEIALNTTNIQNEEFSWRTSLNFTLPKNKLVEFDNLDLTPYRQTYRVGEPLSIALVYRYEGINPETGRYEVQDVNDDGRLDFSDRTGTAFVGRKYYGGVQNTIRIKNFNLGFLFEYINQNRRSYLSEIANSPGTYGNNSTQILDAWTQPGDQTNIQQLSTSTSSSAAFSNAMLSDEMITDASFLRLKTLSLSYQFSESFVERIGLKELDLYIHGQNLFTLTDYLGLDPQGGMAVPPMRTITSGLRLTL</sequence>
<evidence type="ECO:0000256" key="7">
    <source>
        <dbReference type="PROSITE-ProRule" id="PRU01360"/>
    </source>
</evidence>
<keyword evidence="6 7" id="KW-0998">Cell outer membrane</keyword>
<dbReference type="InterPro" id="IPR008969">
    <property type="entry name" value="CarboxyPept-like_regulatory"/>
</dbReference>
<dbReference type="InterPro" id="IPR037066">
    <property type="entry name" value="Plug_dom_sf"/>
</dbReference>
<reference evidence="11" key="1">
    <citation type="submission" date="2016-10" db="EMBL/GenBank/DDBJ databases">
        <authorList>
            <person name="Varghese N."/>
            <person name="Submissions S."/>
        </authorList>
    </citation>
    <scope>NUCLEOTIDE SEQUENCE [LARGE SCALE GENOMIC DNA]</scope>
    <source>
        <strain evidence="11">DSM 23515</strain>
    </source>
</reference>
<evidence type="ECO:0000256" key="3">
    <source>
        <dbReference type="ARBA" id="ARBA00022452"/>
    </source>
</evidence>
<evidence type="ECO:0000256" key="6">
    <source>
        <dbReference type="ARBA" id="ARBA00023237"/>
    </source>
</evidence>
<dbReference type="AlphaFoldDB" id="A0A1I2LE38"/>
<evidence type="ECO:0000256" key="5">
    <source>
        <dbReference type="ARBA" id="ARBA00023136"/>
    </source>
</evidence>
<keyword evidence="3 7" id="KW-1134">Transmembrane beta strand</keyword>
<protein>
    <submittedName>
        <fullName evidence="10">TonB-linked outer membrane protein, SusC/RagA family</fullName>
    </submittedName>
</protein>
<dbReference type="RefSeq" id="WP_093304123.1">
    <property type="nucleotide sequence ID" value="NZ_FOOH01000008.1"/>
</dbReference>
<accession>A0A1I2LE38</accession>